<evidence type="ECO:0000313" key="3">
    <source>
        <dbReference type="Proteomes" id="UP000326565"/>
    </source>
</evidence>
<evidence type="ECO:0000313" key="2">
    <source>
        <dbReference type="EMBL" id="KAB8071196.1"/>
    </source>
</evidence>
<dbReference type="Proteomes" id="UP000326565">
    <property type="component" value="Unassembled WGS sequence"/>
</dbReference>
<dbReference type="PANTHER" id="PTHR21405">
    <property type="entry name" value="CDNA SEQUENCE BC021608"/>
    <property type="match status" value="1"/>
</dbReference>
<keyword evidence="3" id="KW-1185">Reference proteome</keyword>
<dbReference type="OrthoDB" id="539634at2759"/>
<reference evidence="2 3" key="1">
    <citation type="submission" date="2019-04" db="EMBL/GenBank/DDBJ databases">
        <title>Friends and foes A comparative genomics study of 23 Aspergillus species from section Flavi.</title>
        <authorList>
            <consortium name="DOE Joint Genome Institute"/>
            <person name="Kjaerbolling I."/>
            <person name="Vesth T."/>
            <person name="Frisvad J.C."/>
            <person name="Nybo J.L."/>
            <person name="Theobald S."/>
            <person name="Kildgaard S."/>
            <person name="Isbrandt T."/>
            <person name="Kuo A."/>
            <person name="Sato A."/>
            <person name="Lyhne E.K."/>
            <person name="Kogle M.E."/>
            <person name="Wiebenga A."/>
            <person name="Kun R.S."/>
            <person name="Lubbers R.J."/>
            <person name="Makela M.R."/>
            <person name="Barry K."/>
            <person name="Chovatia M."/>
            <person name="Clum A."/>
            <person name="Daum C."/>
            <person name="Haridas S."/>
            <person name="He G."/>
            <person name="LaButti K."/>
            <person name="Lipzen A."/>
            <person name="Mondo S."/>
            <person name="Riley R."/>
            <person name="Salamov A."/>
            <person name="Simmons B.A."/>
            <person name="Magnuson J.K."/>
            <person name="Henrissat B."/>
            <person name="Mortensen U.H."/>
            <person name="Larsen T.O."/>
            <person name="Devries R.P."/>
            <person name="Grigoriev I.V."/>
            <person name="Machida M."/>
            <person name="Baker S.E."/>
            <person name="Andersen M.R."/>
        </authorList>
    </citation>
    <scope>NUCLEOTIDE SEQUENCE [LARGE SCALE GENOMIC DNA]</scope>
    <source>
        <strain evidence="2 3">CBS 151.66</strain>
    </source>
</reference>
<dbReference type="InterPro" id="IPR038906">
    <property type="entry name" value="TTC36"/>
</dbReference>
<evidence type="ECO:0008006" key="4">
    <source>
        <dbReference type="Google" id="ProtNLM"/>
    </source>
</evidence>
<organism evidence="2 3">
    <name type="scientific">Aspergillus leporis</name>
    <dbReference type="NCBI Taxonomy" id="41062"/>
    <lineage>
        <taxon>Eukaryota</taxon>
        <taxon>Fungi</taxon>
        <taxon>Dikarya</taxon>
        <taxon>Ascomycota</taxon>
        <taxon>Pezizomycotina</taxon>
        <taxon>Eurotiomycetes</taxon>
        <taxon>Eurotiomycetidae</taxon>
        <taxon>Eurotiales</taxon>
        <taxon>Aspergillaceae</taxon>
        <taxon>Aspergillus</taxon>
        <taxon>Aspergillus subgen. Circumdati</taxon>
    </lineage>
</organism>
<accession>A0A5N5WRP5</accession>
<dbReference type="AlphaFoldDB" id="A0A5N5WRP5"/>
<name>A0A5N5WRP5_9EURO</name>
<sequence length="255" mass="27778">MMKSTTIHSAKPNLTTNDSSVLQALFDAESSPSNAVTIKHDLPPFPNDLNISQDLNSTLQACELEIIRTLNPTTPTTTTPPTPSTIQTAIKDLTALIKDHPTYPPAYVNRAQALRMLIDPAETSDSDATLFSHQHEETFTALFSDLGEAITLSTPRSPADPVSPAQARVLADAHTHRGYLLLRLAKVKRVGGDGEGPERLRGVDAERLEEMASRDFFFGGRYGNKVARELAVQTNPYAKMCGAIVKEALRKEVEG</sequence>
<dbReference type="EMBL" id="ML732280">
    <property type="protein sequence ID" value="KAB8071196.1"/>
    <property type="molecule type" value="Genomic_DNA"/>
</dbReference>
<proteinExistence type="inferred from homology"/>
<gene>
    <name evidence="2" type="ORF">BDV29DRAFT_179710</name>
</gene>
<dbReference type="PANTHER" id="PTHR21405:SF0">
    <property type="entry name" value="TETRATRICOPEPTIDE REPEAT PROTEIN 36"/>
    <property type="match status" value="1"/>
</dbReference>
<dbReference type="GO" id="GO:0006570">
    <property type="term" value="P:tyrosine metabolic process"/>
    <property type="evidence" value="ECO:0007669"/>
    <property type="project" value="TreeGrafter"/>
</dbReference>
<evidence type="ECO:0000256" key="1">
    <source>
        <dbReference type="ARBA" id="ARBA00006995"/>
    </source>
</evidence>
<protein>
    <recommendedName>
        <fullName evidence="4">Tetratricopeptide repeat protein 36</fullName>
    </recommendedName>
</protein>
<comment type="similarity">
    <text evidence="1">Belongs to the TTC36 family.</text>
</comment>